<protein>
    <recommendedName>
        <fullName evidence="1">Transposable element P transposase-like RNase H C-terminal domain-containing protein</fullName>
    </recommendedName>
</protein>
<organism evidence="2 3">
    <name type="scientific">Lasius platythorax</name>
    <dbReference type="NCBI Taxonomy" id="488582"/>
    <lineage>
        <taxon>Eukaryota</taxon>
        <taxon>Metazoa</taxon>
        <taxon>Ecdysozoa</taxon>
        <taxon>Arthropoda</taxon>
        <taxon>Hexapoda</taxon>
        <taxon>Insecta</taxon>
        <taxon>Pterygota</taxon>
        <taxon>Neoptera</taxon>
        <taxon>Endopterygota</taxon>
        <taxon>Hymenoptera</taxon>
        <taxon>Apocrita</taxon>
        <taxon>Aculeata</taxon>
        <taxon>Formicoidea</taxon>
        <taxon>Formicidae</taxon>
        <taxon>Formicinae</taxon>
        <taxon>Lasius</taxon>
        <taxon>Lasius</taxon>
    </lineage>
</organism>
<evidence type="ECO:0000313" key="2">
    <source>
        <dbReference type="EMBL" id="CAL1689705.1"/>
    </source>
</evidence>
<dbReference type="AlphaFoldDB" id="A0AAV2P9W1"/>
<proteinExistence type="predicted"/>
<accession>A0AAV2P9W1</accession>
<feature type="domain" description="Transposable element P transposase-like RNase H C-terminal" evidence="1">
    <location>
        <begin position="20"/>
        <end position="53"/>
    </location>
</feature>
<evidence type="ECO:0000259" key="1">
    <source>
        <dbReference type="Pfam" id="PF21789"/>
    </source>
</evidence>
<dbReference type="Proteomes" id="UP001497644">
    <property type="component" value="Chromosome 9"/>
</dbReference>
<reference evidence="2" key="1">
    <citation type="submission" date="2024-04" db="EMBL/GenBank/DDBJ databases">
        <authorList>
            <consortium name="Molecular Ecology Group"/>
        </authorList>
    </citation>
    <scope>NUCLEOTIDE SEQUENCE</scope>
</reference>
<dbReference type="Pfam" id="PF21789">
    <property type="entry name" value="TNP-like_RNaseH_C"/>
    <property type="match status" value="1"/>
</dbReference>
<gene>
    <name evidence="2" type="ORF">LPLAT_LOCUS14573</name>
</gene>
<sequence length="149" mass="17061">MDMCHYLIEKFDFQYLLTGKVNQDNLEKFFGIIRQSAGCNDHPNCPTFLQLYKMLSVYSIIKPPKFGNCTVSNDGSPPILVSISDLKAIYGKNESKYCMYLQDIKKKLDAVLENDDWEADDIINANNDHCYTPAPILDCIIYYVTGFSF</sequence>
<evidence type="ECO:0000313" key="3">
    <source>
        <dbReference type="Proteomes" id="UP001497644"/>
    </source>
</evidence>
<name>A0AAV2P9W1_9HYME</name>
<dbReference type="EMBL" id="OZ034832">
    <property type="protein sequence ID" value="CAL1689705.1"/>
    <property type="molecule type" value="Genomic_DNA"/>
</dbReference>
<keyword evidence="3" id="KW-1185">Reference proteome</keyword>
<dbReference type="InterPro" id="IPR048367">
    <property type="entry name" value="TNP-like_RNaseH_C"/>
</dbReference>